<name>A0A9P6D1P0_9AGAR</name>
<keyword evidence="1" id="KW-0472">Membrane</keyword>
<accession>A0A9P6D1P0</accession>
<protein>
    <submittedName>
        <fullName evidence="2">Uncharacterized protein</fullName>
    </submittedName>
</protein>
<feature type="transmembrane region" description="Helical" evidence="1">
    <location>
        <begin position="186"/>
        <end position="208"/>
    </location>
</feature>
<reference evidence="2" key="1">
    <citation type="submission" date="2020-11" db="EMBL/GenBank/DDBJ databases">
        <authorList>
            <consortium name="DOE Joint Genome Institute"/>
            <person name="Ahrendt S."/>
            <person name="Riley R."/>
            <person name="Andreopoulos W."/>
            <person name="Labutti K."/>
            <person name="Pangilinan J."/>
            <person name="Ruiz-Duenas F.J."/>
            <person name="Barrasa J.M."/>
            <person name="Sanchez-Garcia M."/>
            <person name="Camarero S."/>
            <person name="Miyauchi S."/>
            <person name="Serrano A."/>
            <person name="Linde D."/>
            <person name="Babiker R."/>
            <person name="Drula E."/>
            <person name="Ayuso-Fernandez I."/>
            <person name="Pacheco R."/>
            <person name="Padilla G."/>
            <person name="Ferreira P."/>
            <person name="Barriuso J."/>
            <person name="Kellner H."/>
            <person name="Castanera R."/>
            <person name="Alfaro M."/>
            <person name="Ramirez L."/>
            <person name="Pisabarro A.G."/>
            <person name="Kuo A."/>
            <person name="Tritt A."/>
            <person name="Lipzen A."/>
            <person name="He G."/>
            <person name="Yan M."/>
            <person name="Ng V."/>
            <person name="Cullen D."/>
            <person name="Martin F."/>
            <person name="Rosso M.-N."/>
            <person name="Henrissat B."/>
            <person name="Hibbett D."/>
            <person name="Martinez A.T."/>
            <person name="Grigoriev I.V."/>
        </authorList>
    </citation>
    <scope>NUCLEOTIDE SEQUENCE</scope>
    <source>
        <strain evidence="2">CIRM-BRFM 674</strain>
    </source>
</reference>
<evidence type="ECO:0000313" key="2">
    <source>
        <dbReference type="EMBL" id="KAF9479873.1"/>
    </source>
</evidence>
<keyword evidence="1" id="KW-1133">Transmembrane helix</keyword>
<dbReference type="Proteomes" id="UP000807469">
    <property type="component" value="Unassembled WGS sequence"/>
</dbReference>
<proteinExistence type="predicted"/>
<feature type="transmembrane region" description="Helical" evidence="1">
    <location>
        <begin position="289"/>
        <end position="315"/>
    </location>
</feature>
<dbReference type="AlphaFoldDB" id="A0A9P6D1P0"/>
<feature type="transmembrane region" description="Helical" evidence="1">
    <location>
        <begin position="107"/>
        <end position="128"/>
    </location>
</feature>
<dbReference type="EMBL" id="MU155204">
    <property type="protein sequence ID" value="KAF9479873.1"/>
    <property type="molecule type" value="Genomic_DNA"/>
</dbReference>
<organism evidence="2 3">
    <name type="scientific">Pholiota conissans</name>
    <dbReference type="NCBI Taxonomy" id="109636"/>
    <lineage>
        <taxon>Eukaryota</taxon>
        <taxon>Fungi</taxon>
        <taxon>Dikarya</taxon>
        <taxon>Basidiomycota</taxon>
        <taxon>Agaricomycotina</taxon>
        <taxon>Agaricomycetes</taxon>
        <taxon>Agaricomycetidae</taxon>
        <taxon>Agaricales</taxon>
        <taxon>Agaricineae</taxon>
        <taxon>Strophariaceae</taxon>
        <taxon>Pholiota</taxon>
    </lineage>
</organism>
<keyword evidence="3" id="KW-1185">Reference proteome</keyword>
<feature type="transmembrane region" description="Helical" evidence="1">
    <location>
        <begin position="73"/>
        <end position="95"/>
    </location>
</feature>
<gene>
    <name evidence="2" type="ORF">BDN70DRAFT_661831</name>
</gene>
<evidence type="ECO:0000256" key="1">
    <source>
        <dbReference type="SAM" id="Phobius"/>
    </source>
</evidence>
<dbReference type="OrthoDB" id="2988301at2759"/>
<comment type="caution">
    <text evidence="2">The sequence shown here is derived from an EMBL/GenBank/DDBJ whole genome shotgun (WGS) entry which is preliminary data.</text>
</comment>
<evidence type="ECO:0000313" key="3">
    <source>
        <dbReference type="Proteomes" id="UP000807469"/>
    </source>
</evidence>
<keyword evidence="1" id="KW-0812">Transmembrane</keyword>
<feature type="transmembrane region" description="Helical" evidence="1">
    <location>
        <begin position="148"/>
        <end position="174"/>
    </location>
</feature>
<feature type="transmembrane region" description="Helical" evidence="1">
    <location>
        <begin position="255"/>
        <end position="277"/>
    </location>
</feature>
<sequence>MSLQKCFHDSRIAPKVYLALNSRHLLRFSFFLSRCHHFVVSIFSYPSGSPFPYSQTPSPVCLDETSMVSERNIAIVDAFLALQLSGAGLFSLIVLSAWLTKGTKRHPIFYSFCLSWIVFGVSYALLLFSGQQFKHPGRVVCTIQASLIYASPFLEIGTSLGLTIHLFFNVMGALSSTPKKNSHRTFLNVLVTLPWLVWTGIFIGVLMVREICIPIIYYSTRSLPQFTIMHESQVVMSPNFTYCVIEGSAIPKVTAVATTIGGTAIIVIEFMIGSVLYRNRAIANVFSQSLGMAIRILIFTVLGIGALSVGIVFTVTRTRGVQFDLIIAILPPAAALTFGTQKVHSFCSKLSHTDSHQSIFRTCYWDGYAGNHLNPWLMRPLSHLLPLTPCPK</sequence>